<dbReference type="InterPro" id="IPR004500">
    <property type="entry name" value="Pro-tRNA-synth_IIa_bac-type"/>
</dbReference>
<evidence type="ECO:0000256" key="1">
    <source>
        <dbReference type="ARBA" id="ARBA00004496"/>
    </source>
</evidence>
<gene>
    <name evidence="10" type="primary">proS</name>
    <name evidence="12" type="ORF">ACFQMJ_12510</name>
</gene>
<dbReference type="NCBIfam" id="NF006625">
    <property type="entry name" value="PRK09194.1"/>
    <property type="match status" value="1"/>
</dbReference>
<comment type="subunit">
    <text evidence="2 10">Homodimer.</text>
</comment>
<evidence type="ECO:0000256" key="2">
    <source>
        <dbReference type="ARBA" id="ARBA00011738"/>
    </source>
</evidence>
<comment type="subcellular location">
    <subcellularLocation>
        <location evidence="1 10">Cytoplasm</location>
    </subcellularLocation>
</comment>
<dbReference type="RefSeq" id="WP_378054466.1">
    <property type="nucleotide sequence ID" value="NZ_JBHMDN010000079.1"/>
</dbReference>
<dbReference type="InterPro" id="IPR036621">
    <property type="entry name" value="Anticodon-bd_dom_sf"/>
</dbReference>
<dbReference type="SUPFAM" id="SSF55681">
    <property type="entry name" value="Class II aaRS and biotin synthetases"/>
    <property type="match status" value="1"/>
</dbReference>
<dbReference type="InterPro" id="IPR006195">
    <property type="entry name" value="aa-tRNA-synth_II"/>
</dbReference>
<evidence type="ECO:0000256" key="3">
    <source>
        <dbReference type="ARBA" id="ARBA00022490"/>
    </source>
</evidence>
<dbReference type="InterPro" id="IPR036754">
    <property type="entry name" value="YbaK/aa-tRNA-synt-asso_dom_sf"/>
</dbReference>
<reference evidence="13" key="1">
    <citation type="journal article" date="2019" name="Int. J. Syst. Evol. Microbiol.">
        <title>The Global Catalogue of Microorganisms (GCM) 10K type strain sequencing project: providing services to taxonomists for standard genome sequencing and annotation.</title>
        <authorList>
            <consortium name="The Broad Institute Genomics Platform"/>
            <consortium name="The Broad Institute Genome Sequencing Center for Infectious Disease"/>
            <person name="Wu L."/>
            <person name="Ma J."/>
        </authorList>
    </citation>
    <scope>NUCLEOTIDE SEQUENCE [LARGE SCALE GENOMIC DNA]</scope>
    <source>
        <strain evidence="13">KCTC 12907</strain>
    </source>
</reference>
<accession>A0ABW2F8Q1</accession>
<dbReference type="PANTHER" id="PTHR42753:SF2">
    <property type="entry name" value="PROLINE--TRNA LIGASE"/>
    <property type="match status" value="1"/>
</dbReference>
<dbReference type="SUPFAM" id="SSF55826">
    <property type="entry name" value="YbaK/ProRS associated domain"/>
    <property type="match status" value="1"/>
</dbReference>
<keyword evidence="4 10" id="KW-0436">Ligase</keyword>
<dbReference type="GO" id="GO:0004827">
    <property type="term" value="F:proline-tRNA ligase activity"/>
    <property type="evidence" value="ECO:0007669"/>
    <property type="project" value="UniProtKB-EC"/>
</dbReference>
<dbReference type="InterPro" id="IPR050062">
    <property type="entry name" value="Pro-tRNA_synthetase"/>
</dbReference>
<comment type="catalytic activity">
    <reaction evidence="9 10">
        <text>tRNA(Pro) + L-proline + ATP = L-prolyl-tRNA(Pro) + AMP + diphosphate</text>
        <dbReference type="Rhea" id="RHEA:14305"/>
        <dbReference type="Rhea" id="RHEA-COMP:9700"/>
        <dbReference type="Rhea" id="RHEA-COMP:9702"/>
        <dbReference type="ChEBI" id="CHEBI:30616"/>
        <dbReference type="ChEBI" id="CHEBI:33019"/>
        <dbReference type="ChEBI" id="CHEBI:60039"/>
        <dbReference type="ChEBI" id="CHEBI:78442"/>
        <dbReference type="ChEBI" id="CHEBI:78532"/>
        <dbReference type="ChEBI" id="CHEBI:456215"/>
        <dbReference type="EC" id="6.1.1.15"/>
    </reaction>
</comment>
<dbReference type="InterPro" id="IPR002316">
    <property type="entry name" value="Pro-tRNA-ligase_IIa"/>
</dbReference>
<proteinExistence type="inferred from homology"/>
<keyword evidence="6 10" id="KW-0067">ATP-binding</keyword>
<dbReference type="PRINTS" id="PR01046">
    <property type="entry name" value="TRNASYNTHPRO"/>
</dbReference>
<feature type="domain" description="Aminoacyl-transfer RNA synthetases class-II family profile" evidence="11">
    <location>
        <begin position="38"/>
        <end position="468"/>
    </location>
</feature>
<dbReference type="SUPFAM" id="SSF52954">
    <property type="entry name" value="Class II aaRS ABD-related"/>
    <property type="match status" value="1"/>
</dbReference>
<dbReference type="Gene3D" id="3.40.50.800">
    <property type="entry name" value="Anticodon-binding domain"/>
    <property type="match status" value="1"/>
</dbReference>
<dbReference type="HAMAP" id="MF_01569">
    <property type="entry name" value="Pro_tRNA_synth_type1"/>
    <property type="match status" value="1"/>
</dbReference>
<dbReference type="InterPro" id="IPR044140">
    <property type="entry name" value="ProRS_anticodon_short"/>
</dbReference>
<dbReference type="InterPro" id="IPR007214">
    <property type="entry name" value="YbaK/aa-tRNA-synth-assoc-dom"/>
</dbReference>
<evidence type="ECO:0000256" key="5">
    <source>
        <dbReference type="ARBA" id="ARBA00022741"/>
    </source>
</evidence>
<evidence type="ECO:0000256" key="10">
    <source>
        <dbReference type="HAMAP-Rule" id="MF_01569"/>
    </source>
</evidence>
<dbReference type="EC" id="6.1.1.15" evidence="10"/>
<comment type="similarity">
    <text evidence="10">Belongs to the class-II aminoacyl-tRNA synthetase family. ProS type 1 subfamily.</text>
</comment>
<dbReference type="InterPro" id="IPR023717">
    <property type="entry name" value="Pro-tRNA-Synthase_IIa_type1"/>
</dbReference>
<evidence type="ECO:0000256" key="7">
    <source>
        <dbReference type="ARBA" id="ARBA00022917"/>
    </source>
</evidence>
<dbReference type="Pfam" id="PF04073">
    <property type="entry name" value="tRNA_edit"/>
    <property type="match status" value="1"/>
</dbReference>
<evidence type="ECO:0000313" key="12">
    <source>
        <dbReference type="EMBL" id="MFC7149351.1"/>
    </source>
</evidence>
<dbReference type="Gene3D" id="3.90.960.10">
    <property type="entry name" value="YbaK/aminoacyl-tRNA synthetase-associated domain"/>
    <property type="match status" value="1"/>
</dbReference>
<dbReference type="EMBL" id="JBHTAI010000006">
    <property type="protein sequence ID" value="MFC7149351.1"/>
    <property type="molecule type" value="Genomic_DNA"/>
</dbReference>
<keyword evidence="8 10" id="KW-0030">Aminoacyl-tRNA synthetase</keyword>
<dbReference type="InterPro" id="IPR002314">
    <property type="entry name" value="aa-tRNA-synt_IIb"/>
</dbReference>
<dbReference type="Pfam" id="PF03129">
    <property type="entry name" value="HGTP_anticodon"/>
    <property type="match status" value="1"/>
</dbReference>
<comment type="domain">
    <text evidence="10">Consists of three domains: the N-terminal catalytic domain, the editing domain and the C-terminal anticodon-binding domain.</text>
</comment>
<keyword evidence="7 10" id="KW-0648">Protein biosynthesis</keyword>
<dbReference type="InterPro" id="IPR004154">
    <property type="entry name" value="Anticodon-bd"/>
</dbReference>
<dbReference type="CDD" id="cd00779">
    <property type="entry name" value="ProRS_core_prok"/>
    <property type="match status" value="1"/>
</dbReference>
<dbReference type="InterPro" id="IPR033730">
    <property type="entry name" value="ProRS_core_prok"/>
</dbReference>
<dbReference type="Pfam" id="PF00587">
    <property type="entry name" value="tRNA-synt_2b"/>
    <property type="match status" value="1"/>
</dbReference>
<evidence type="ECO:0000256" key="9">
    <source>
        <dbReference type="ARBA" id="ARBA00047671"/>
    </source>
</evidence>
<organism evidence="12 13">
    <name type="scientific">Cohnella cellulosilytica</name>
    <dbReference type="NCBI Taxonomy" id="986710"/>
    <lineage>
        <taxon>Bacteria</taxon>
        <taxon>Bacillati</taxon>
        <taxon>Bacillota</taxon>
        <taxon>Bacilli</taxon>
        <taxon>Bacillales</taxon>
        <taxon>Paenibacillaceae</taxon>
        <taxon>Cohnella</taxon>
    </lineage>
</organism>
<evidence type="ECO:0000256" key="6">
    <source>
        <dbReference type="ARBA" id="ARBA00022840"/>
    </source>
</evidence>
<dbReference type="InterPro" id="IPR045864">
    <property type="entry name" value="aa-tRNA-synth_II/BPL/LPL"/>
</dbReference>
<evidence type="ECO:0000259" key="11">
    <source>
        <dbReference type="PROSITE" id="PS50862"/>
    </source>
</evidence>
<dbReference type="CDD" id="cd00861">
    <property type="entry name" value="ProRS_anticodon_short"/>
    <property type="match status" value="1"/>
</dbReference>
<dbReference type="Proteomes" id="UP001596378">
    <property type="component" value="Unassembled WGS sequence"/>
</dbReference>
<evidence type="ECO:0000256" key="8">
    <source>
        <dbReference type="ARBA" id="ARBA00023146"/>
    </source>
</evidence>
<name>A0ABW2F8Q1_9BACL</name>
<keyword evidence="13" id="KW-1185">Reference proteome</keyword>
<dbReference type="CDD" id="cd04334">
    <property type="entry name" value="ProRS-INS"/>
    <property type="match status" value="1"/>
</dbReference>
<comment type="caution">
    <text evidence="12">The sequence shown here is derived from an EMBL/GenBank/DDBJ whole genome shotgun (WGS) entry which is preliminary data.</text>
</comment>
<comment type="function">
    <text evidence="10">Catalyzes the attachment of proline to tRNA(Pro) in a two-step reaction: proline is first activated by ATP to form Pro-AMP and then transferred to the acceptor end of tRNA(Pro). As ProRS can inadvertently accommodate and process non-cognate amino acids such as alanine and cysteine, to avoid such errors it has two additional distinct editing activities against alanine. One activity is designated as 'pretransfer' editing and involves the tRNA(Pro)-independent hydrolysis of activated Ala-AMP. The other activity is designated 'posttransfer' editing and involves deacylation of mischarged Ala-tRNA(Pro). The misacylated Cys-tRNA(Pro) is not edited by ProRS.</text>
</comment>
<evidence type="ECO:0000256" key="4">
    <source>
        <dbReference type="ARBA" id="ARBA00022598"/>
    </source>
</evidence>
<keyword evidence="3 10" id="KW-0963">Cytoplasm</keyword>
<dbReference type="NCBIfam" id="TIGR00409">
    <property type="entry name" value="proS_fam_II"/>
    <property type="match status" value="1"/>
</dbReference>
<evidence type="ECO:0000313" key="13">
    <source>
        <dbReference type="Proteomes" id="UP001596378"/>
    </source>
</evidence>
<keyword evidence="5 10" id="KW-0547">Nucleotide-binding</keyword>
<dbReference type="PANTHER" id="PTHR42753">
    <property type="entry name" value="MITOCHONDRIAL RIBOSOME PROTEIN L39/PROLYL-TRNA LIGASE FAMILY MEMBER"/>
    <property type="match status" value="1"/>
</dbReference>
<dbReference type="Gene3D" id="3.30.930.10">
    <property type="entry name" value="Bira Bifunctional Protein, Domain 2"/>
    <property type="match status" value="2"/>
</dbReference>
<sequence>MRQSRLFAQTYREAPAEADAVSHRLLLRAGFIRQLAAGVYAYLPLGRRVLRRLEGIVREEMDRAGAQELLMPAMQPAELWQASGRYSAYGPELMRLSDRHGREFALGPTHEEVVTSLAREEIHSYRKLPATVYQIQTKFRDERRPRFGLMRGREFVMKDAYSFDADPAGLDQSYAAMYAAYEHIFSRGGLNVRAVEADAGTIGGEGGTHEFVALSDIGEDTIVSCSHCGYAANLEKAEAGRAAEAGKTKNGSKPTPERIYTPNVRTIEELAMFLNELSSALLKTMIYEADGAIVAVLVRGDREVNETKLRARLRAAELTVAGADAVARVTGAPTGFAGPVGLNVPIYVDREIADGEGWIAGANERDYHVRGAKSGRDFSVEETGDFRNAAEGEGCPRCEEGTYRFHRGIEVGHVFKLGTKYSEPLNATYLDKEGRNRPLTMGCYGIGVSRMLAAAVEQHHDEAGIVWPAAIAPFRVHIVPVSMQDDAQRELAKSLYERFPAAGIDALLDDRDERAGVKFKDSDLIGIPIRIVVGKRAAAGEVELKLRDRPDSMALTVEEAFKLVFASIRNQEITDEFL</sequence>
<dbReference type="PROSITE" id="PS50862">
    <property type="entry name" value="AA_TRNA_LIGASE_II"/>
    <property type="match status" value="1"/>
</dbReference>
<protein>
    <recommendedName>
        <fullName evidence="10">Proline--tRNA ligase</fullName>
        <ecNumber evidence="10">6.1.1.15</ecNumber>
    </recommendedName>
    <alternativeName>
        <fullName evidence="10">Prolyl-tRNA synthetase</fullName>
        <shortName evidence="10">ProRS</shortName>
    </alternativeName>
</protein>